<feature type="transmembrane region" description="Helical" evidence="2">
    <location>
        <begin position="99"/>
        <end position="121"/>
    </location>
</feature>
<dbReference type="InterPro" id="IPR011014">
    <property type="entry name" value="MscS_channel_TM-2"/>
</dbReference>
<dbReference type="SUPFAM" id="SSF82861">
    <property type="entry name" value="Mechanosensitive channel protein MscS (YggB), transmembrane region"/>
    <property type="match status" value="1"/>
</dbReference>
<reference evidence="4" key="1">
    <citation type="submission" date="2021-01" db="EMBL/GenBank/DDBJ databases">
        <title>KCTC 19127 draft genome.</title>
        <authorList>
            <person name="An D."/>
        </authorList>
    </citation>
    <scope>NUCLEOTIDE SEQUENCE</scope>
    <source>
        <strain evidence="4">KCTC 19127</strain>
    </source>
</reference>
<dbReference type="PANTHER" id="PTHR30221">
    <property type="entry name" value="SMALL-CONDUCTANCE MECHANOSENSITIVE CHANNEL"/>
    <property type="match status" value="1"/>
</dbReference>
<sequence length="300" mass="31078">MTSAPSVPPTDPVPAEPASPRSGSVPAEPETESLGVRARRRSRSVLGAVNSRTKPDLKRAVPTLLISLIAFAVGANLGGVRRSTQAEFDLFGWRFDIPAPGVVAIVIALTVVFVVAGVIAGRSIARELGRVSEARANVEAGSAIRLICMILAYVTVGFGVLSLLQVNLGNLLIGGAVTGVVVGIAAQQTLGNFFAGLVLLFARPYVPGQRVKVRSGAMGGPFEGVIVGAGIMYTVIDTDEGMVSMPNAGLLGSAIGPAPEPKPEGETVADGEAPAEAADQHRPPVDLVHHGRRRKHDHSD</sequence>
<feature type="domain" description="Mechanosensitive ion channel MscS" evidence="3">
    <location>
        <begin position="189"/>
        <end position="254"/>
    </location>
</feature>
<evidence type="ECO:0000256" key="1">
    <source>
        <dbReference type="SAM" id="MobiDB-lite"/>
    </source>
</evidence>
<dbReference type="SUPFAM" id="SSF50182">
    <property type="entry name" value="Sm-like ribonucleoproteins"/>
    <property type="match status" value="1"/>
</dbReference>
<dbReference type="RefSeq" id="WP_205257494.1">
    <property type="nucleotide sequence ID" value="NZ_BAAAPV010000003.1"/>
</dbReference>
<accession>A0A938YGQ9</accession>
<keyword evidence="2" id="KW-0812">Transmembrane</keyword>
<keyword evidence="2" id="KW-1133">Transmembrane helix</keyword>
<proteinExistence type="predicted"/>
<feature type="compositionally biased region" description="Pro residues" evidence="1">
    <location>
        <begin position="1"/>
        <end position="17"/>
    </location>
</feature>
<protein>
    <submittedName>
        <fullName evidence="4">Mechanosensitive ion channel family protein</fullName>
    </submittedName>
</protein>
<feature type="transmembrane region" description="Helical" evidence="2">
    <location>
        <begin position="142"/>
        <end position="164"/>
    </location>
</feature>
<dbReference type="InterPro" id="IPR006685">
    <property type="entry name" value="MscS_channel_2nd"/>
</dbReference>
<evidence type="ECO:0000313" key="5">
    <source>
        <dbReference type="Proteomes" id="UP000663801"/>
    </source>
</evidence>
<feature type="transmembrane region" description="Helical" evidence="2">
    <location>
        <begin position="176"/>
        <end position="202"/>
    </location>
</feature>
<feature type="region of interest" description="Disordered" evidence="1">
    <location>
        <begin position="254"/>
        <end position="300"/>
    </location>
</feature>
<dbReference type="Proteomes" id="UP000663801">
    <property type="component" value="Unassembled WGS sequence"/>
</dbReference>
<dbReference type="InterPro" id="IPR045275">
    <property type="entry name" value="MscS_archaea/bacteria_type"/>
</dbReference>
<keyword evidence="2" id="KW-0472">Membrane</keyword>
<dbReference type="InterPro" id="IPR010920">
    <property type="entry name" value="LSM_dom_sf"/>
</dbReference>
<comment type="caution">
    <text evidence="4">The sequence shown here is derived from an EMBL/GenBank/DDBJ whole genome shotgun (WGS) entry which is preliminary data.</text>
</comment>
<keyword evidence="5" id="KW-1185">Reference proteome</keyword>
<feature type="transmembrane region" description="Helical" evidence="2">
    <location>
        <begin position="60"/>
        <end position="79"/>
    </location>
</feature>
<evidence type="ECO:0000313" key="4">
    <source>
        <dbReference type="EMBL" id="MBM9477380.1"/>
    </source>
</evidence>
<dbReference type="PANTHER" id="PTHR30221:SF1">
    <property type="entry name" value="SMALL-CONDUCTANCE MECHANOSENSITIVE CHANNEL"/>
    <property type="match status" value="1"/>
</dbReference>
<gene>
    <name evidence="4" type="ORF">JL107_13080</name>
</gene>
<dbReference type="EMBL" id="JAERWL010000010">
    <property type="protein sequence ID" value="MBM9477380.1"/>
    <property type="molecule type" value="Genomic_DNA"/>
</dbReference>
<name>A0A938YGQ9_9ACTN</name>
<dbReference type="Gene3D" id="1.10.287.1260">
    <property type="match status" value="1"/>
</dbReference>
<dbReference type="GO" id="GO:0016020">
    <property type="term" value="C:membrane"/>
    <property type="evidence" value="ECO:0007669"/>
    <property type="project" value="InterPro"/>
</dbReference>
<evidence type="ECO:0000259" key="3">
    <source>
        <dbReference type="Pfam" id="PF00924"/>
    </source>
</evidence>
<feature type="compositionally biased region" description="Basic and acidic residues" evidence="1">
    <location>
        <begin position="278"/>
        <end position="289"/>
    </location>
</feature>
<organism evidence="4 5">
    <name type="scientific">Nakamurella flavida</name>
    <dbReference type="NCBI Taxonomy" id="363630"/>
    <lineage>
        <taxon>Bacteria</taxon>
        <taxon>Bacillati</taxon>
        <taxon>Actinomycetota</taxon>
        <taxon>Actinomycetes</taxon>
        <taxon>Nakamurellales</taxon>
        <taxon>Nakamurellaceae</taxon>
        <taxon>Nakamurella</taxon>
    </lineage>
</organism>
<feature type="region of interest" description="Disordered" evidence="1">
    <location>
        <begin position="1"/>
        <end position="36"/>
    </location>
</feature>
<dbReference type="Pfam" id="PF00924">
    <property type="entry name" value="MS_channel_2nd"/>
    <property type="match status" value="1"/>
</dbReference>
<dbReference type="GO" id="GO:0008381">
    <property type="term" value="F:mechanosensitive monoatomic ion channel activity"/>
    <property type="evidence" value="ECO:0007669"/>
    <property type="project" value="InterPro"/>
</dbReference>
<evidence type="ECO:0000256" key="2">
    <source>
        <dbReference type="SAM" id="Phobius"/>
    </source>
</evidence>
<dbReference type="AlphaFoldDB" id="A0A938YGQ9"/>
<feature type="compositionally biased region" description="Basic residues" evidence="1">
    <location>
        <begin position="290"/>
        <end position="300"/>
    </location>
</feature>